<evidence type="ECO:0000313" key="3">
    <source>
        <dbReference type="Proteomes" id="UP000075683"/>
    </source>
</evidence>
<feature type="domain" description="Rhodanese" evidence="1">
    <location>
        <begin position="76"/>
        <end position="159"/>
    </location>
</feature>
<dbReference type="InterPro" id="IPR050229">
    <property type="entry name" value="GlpE_sulfurtransferase"/>
</dbReference>
<reference evidence="2 3" key="1">
    <citation type="submission" date="2016-01" db="EMBL/GenBank/DDBJ databases">
        <title>Draft Genome Sequences of Seven Thermophilic Sporeformers Isolated from Foods.</title>
        <authorList>
            <person name="Berendsen E.M."/>
            <person name="Wells-Bennik M.H."/>
            <person name="Krawcyk A.O."/>
            <person name="De Jong A."/>
            <person name="Holsappel S."/>
            <person name="Eijlander R.T."/>
            <person name="Kuipers O.P."/>
        </authorList>
    </citation>
    <scope>NUCLEOTIDE SEQUENCE [LARGE SCALE GENOMIC DNA]</scope>
    <source>
        <strain evidence="2 3">B4135</strain>
    </source>
</reference>
<dbReference type="PROSITE" id="PS50206">
    <property type="entry name" value="RHODANESE_3"/>
    <property type="match status" value="1"/>
</dbReference>
<evidence type="ECO:0000259" key="1">
    <source>
        <dbReference type="PROSITE" id="PS50206"/>
    </source>
</evidence>
<dbReference type="EMBL" id="LQYT01000009">
    <property type="protein sequence ID" value="KYD22639.1"/>
    <property type="molecule type" value="Genomic_DNA"/>
</dbReference>
<accession>A0A150MEC5</accession>
<dbReference type="InterPro" id="IPR036873">
    <property type="entry name" value="Rhodanese-like_dom_sf"/>
</dbReference>
<protein>
    <recommendedName>
        <fullName evidence="1">Rhodanese domain-containing protein</fullName>
    </recommendedName>
</protein>
<dbReference type="AlphaFoldDB" id="A0A150MEC5"/>
<dbReference type="PANTHER" id="PTHR43031:SF17">
    <property type="entry name" value="SULFURTRANSFERASE YTWF-RELATED"/>
    <property type="match status" value="1"/>
</dbReference>
<dbReference type="SMART" id="SM00450">
    <property type="entry name" value="RHOD"/>
    <property type="match status" value="1"/>
</dbReference>
<dbReference type="CDD" id="cd00158">
    <property type="entry name" value="RHOD"/>
    <property type="match status" value="1"/>
</dbReference>
<organism evidence="2 3">
    <name type="scientific">Caldibacillus debilis</name>
    <dbReference type="NCBI Taxonomy" id="301148"/>
    <lineage>
        <taxon>Bacteria</taxon>
        <taxon>Bacillati</taxon>
        <taxon>Bacillota</taxon>
        <taxon>Bacilli</taxon>
        <taxon>Bacillales</taxon>
        <taxon>Bacillaceae</taxon>
        <taxon>Caldibacillus</taxon>
    </lineage>
</organism>
<gene>
    <name evidence="2" type="ORF">B4135_1122</name>
</gene>
<dbReference type="PANTHER" id="PTHR43031">
    <property type="entry name" value="FAD-DEPENDENT OXIDOREDUCTASE"/>
    <property type="match status" value="1"/>
</dbReference>
<comment type="caution">
    <text evidence="2">The sequence shown here is derived from an EMBL/GenBank/DDBJ whole genome shotgun (WGS) entry which is preliminary data.</text>
</comment>
<dbReference type="Proteomes" id="UP000075683">
    <property type="component" value="Unassembled WGS sequence"/>
</dbReference>
<sequence length="159" mass="18335">MNRAAKCLSAVKFSFIQYPYGYMYISGVKVKMPFRKRENRPSLRRLLCRPRKESSWREEQVLKELSAKEVERLLQEGKKLNIIDVRETEEMAEGKIPGAVNIPLSILEFRLHELDQTKEYILVCRSGGRSGLAAELLASRGFRVINMRGGMQAWEGEVE</sequence>
<evidence type="ECO:0000313" key="2">
    <source>
        <dbReference type="EMBL" id="KYD22639.1"/>
    </source>
</evidence>
<dbReference type="Pfam" id="PF00581">
    <property type="entry name" value="Rhodanese"/>
    <property type="match status" value="1"/>
</dbReference>
<proteinExistence type="predicted"/>
<dbReference type="InterPro" id="IPR001763">
    <property type="entry name" value="Rhodanese-like_dom"/>
</dbReference>
<dbReference type="STRING" id="301148.B4135_1122"/>
<dbReference type="SUPFAM" id="SSF52821">
    <property type="entry name" value="Rhodanese/Cell cycle control phosphatase"/>
    <property type="match status" value="1"/>
</dbReference>
<dbReference type="Gene3D" id="3.40.250.10">
    <property type="entry name" value="Rhodanese-like domain"/>
    <property type="match status" value="1"/>
</dbReference>
<name>A0A150MEC5_9BACI</name>